<dbReference type="Proteomes" id="UP000094578">
    <property type="component" value="Unassembled WGS sequence"/>
</dbReference>
<keyword evidence="4" id="KW-1185">Reference proteome</keyword>
<dbReference type="InterPro" id="IPR013972">
    <property type="entry name" value="YcbB"/>
</dbReference>
<organism evidence="3 4">
    <name type="scientific">Paenibacillus nuruki</name>
    <dbReference type="NCBI Taxonomy" id="1886670"/>
    <lineage>
        <taxon>Bacteria</taxon>
        <taxon>Bacillati</taxon>
        <taxon>Bacillota</taxon>
        <taxon>Bacilli</taxon>
        <taxon>Bacillales</taxon>
        <taxon>Paenibacillaceae</taxon>
        <taxon>Paenibacillus</taxon>
    </lineage>
</organism>
<dbReference type="Pfam" id="PF08664">
    <property type="entry name" value="YcbB"/>
    <property type="match status" value="1"/>
</dbReference>
<evidence type="ECO:0000313" key="4">
    <source>
        <dbReference type="Proteomes" id="UP000094578"/>
    </source>
</evidence>
<dbReference type="STRING" id="1886670.PTI45_01752"/>
<sequence length="306" mass="34772">MALSFCIVDDDPATRAMLENIIKESQLGEVIGTARGGEEGTRIILETHPDVVLIDWLMPDQDGLETIMQLKRQGYHGKYVMISQIENQEMVGEAYQSGIEFFIRKPINRIEVESVLSRVTEHTEIKHYLNELKSSLSKLDTLSQFSPNTASSTSIKPRTVDDMVRPIYMNLGIVGESGCGDLTAIMEILLEQQGKPGSFPPLRQLYEAAASRYKHTPREVDKEAKAIEQRIRRTVTTALNHLASIGLTDYGNPKFEHYAPLYFDFEDIRAKMKEIDEERDDGKSKVSIKKFLQVLYLEALDQMKNR</sequence>
<comment type="caution">
    <text evidence="3">The sequence shown here is derived from an EMBL/GenBank/DDBJ whole genome shotgun (WGS) entry which is preliminary data.</text>
</comment>
<feature type="domain" description="Response regulatory" evidence="2">
    <location>
        <begin position="4"/>
        <end position="120"/>
    </location>
</feature>
<proteinExistence type="predicted"/>
<dbReference type="RefSeq" id="WP_069327185.1">
    <property type="nucleotide sequence ID" value="NZ_MDER01000034.1"/>
</dbReference>
<dbReference type="EMBL" id="MDER01000034">
    <property type="protein sequence ID" value="ODP28776.1"/>
    <property type="molecule type" value="Genomic_DNA"/>
</dbReference>
<feature type="modified residue" description="4-aspartylphosphate" evidence="1">
    <location>
        <position position="55"/>
    </location>
</feature>
<accession>A0A1E3L4V1</accession>
<evidence type="ECO:0000259" key="2">
    <source>
        <dbReference type="PROSITE" id="PS50110"/>
    </source>
</evidence>
<dbReference type="InterPro" id="IPR011006">
    <property type="entry name" value="CheY-like_superfamily"/>
</dbReference>
<dbReference type="Gene3D" id="3.40.50.2300">
    <property type="match status" value="1"/>
</dbReference>
<dbReference type="PATRIC" id="fig|1886670.3.peg.1782"/>
<dbReference type="AlphaFoldDB" id="A0A1E3L4V1"/>
<dbReference type="SUPFAM" id="SSF52172">
    <property type="entry name" value="CheY-like"/>
    <property type="match status" value="1"/>
</dbReference>
<name>A0A1E3L4V1_9BACL</name>
<evidence type="ECO:0000313" key="3">
    <source>
        <dbReference type="EMBL" id="ODP28776.1"/>
    </source>
</evidence>
<dbReference type="PANTHER" id="PTHR43228">
    <property type="entry name" value="TWO-COMPONENT RESPONSE REGULATOR"/>
    <property type="match status" value="1"/>
</dbReference>
<dbReference type="GO" id="GO:0000160">
    <property type="term" value="P:phosphorelay signal transduction system"/>
    <property type="evidence" value="ECO:0007669"/>
    <property type="project" value="InterPro"/>
</dbReference>
<evidence type="ECO:0000256" key="1">
    <source>
        <dbReference type="PROSITE-ProRule" id="PRU00169"/>
    </source>
</evidence>
<protein>
    <submittedName>
        <fullName evidence="3">Chemotaxis response regulator protein-glutamate methylesterase</fullName>
    </submittedName>
</protein>
<dbReference type="PROSITE" id="PS50110">
    <property type="entry name" value="RESPONSE_REGULATORY"/>
    <property type="match status" value="1"/>
</dbReference>
<dbReference type="Pfam" id="PF00072">
    <property type="entry name" value="Response_reg"/>
    <property type="match status" value="1"/>
</dbReference>
<gene>
    <name evidence="3" type="ORF">PTI45_01752</name>
</gene>
<dbReference type="PANTHER" id="PTHR43228:SF8">
    <property type="entry name" value="TRANSCRIPTIONAL REGULATORY PROTEIN GLNL"/>
    <property type="match status" value="1"/>
</dbReference>
<dbReference type="SMART" id="SM00448">
    <property type="entry name" value="REC"/>
    <property type="match status" value="1"/>
</dbReference>
<dbReference type="InterPro" id="IPR052048">
    <property type="entry name" value="ST_Response_Regulator"/>
</dbReference>
<keyword evidence="1" id="KW-0597">Phosphoprotein</keyword>
<reference evidence="3 4" key="1">
    <citation type="submission" date="2016-08" db="EMBL/GenBank/DDBJ databases">
        <title>Genome sequencing of Paenibacillus sp. TI45-13ar, isolated from Korean traditional nuruk.</title>
        <authorList>
            <person name="Kim S.-J."/>
        </authorList>
    </citation>
    <scope>NUCLEOTIDE SEQUENCE [LARGE SCALE GENOMIC DNA]</scope>
    <source>
        <strain evidence="3 4">TI45-13ar</strain>
    </source>
</reference>
<dbReference type="InterPro" id="IPR001789">
    <property type="entry name" value="Sig_transdc_resp-reg_receiver"/>
</dbReference>